<keyword evidence="5 7" id="KW-0627">Porphyrin biosynthesis</keyword>
<dbReference type="SUPFAM" id="SSF53800">
    <property type="entry name" value="Chelatase"/>
    <property type="match status" value="1"/>
</dbReference>
<keyword evidence="7 8" id="KW-0963">Cytoplasm</keyword>
<sequence length="319" mass="37006">MKRAVVLLNMGGPNNLEEVEVFLNNMFNDKRIISAPKPIRMVIAKLITWQRKKEAKSNYAALGGKSPLVGYTQKLISKLEKHIDASIHMVMRYTPPFASDTVEKFKDVDEIYAIPLYPHYSSTTTLSSMEDFDENIKKMGIKAKVITLEHYYKHPDYLAAIVERIKETIGDDNPQDFELVFSAHGLPKKIIEQGDDYQRHIKYNVFYARRALQQAGIDFHNTHLAYQSRLGPLEWIRPYLDDKLKSLKKKKVIIYPIAFTIDNSETEFELEVEYREIAEELDFEEYRVAKAPNDHPAFVKCITNLYESMKTQKSMKKTA</sequence>
<dbReference type="GO" id="GO:0004325">
    <property type="term" value="F:ferrochelatase activity"/>
    <property type="evidence" value="ECO:0007669"/>
    <property type="project" value="UniProtKB-UniRule"/>
</dbReference>
<dbReference type="CDD" id="cd00419">
    <property type="entry name" value="Ferrochelatase_C"/>
    <property type="match status" value="1"/>
</dbReference>
<dbReference type="AlphaFoldDB" id="A0A6S6UA36"/>
<feature type="binding site" evidence="7">
    <location>
        <position position="184"/>
    </location>
    <ligand>
        <name>Fe(2+)</name>
        <dbReference type="ChEBI" id="CHEBI:29033"/>
    </ligand>
</feature>
<proteinExistence type="inferred from homology"/>
<comment type="catalytic activity">
    <reaction evidence="7 8">
        <text>heme b + 2 H(+) = protoporphyrin IX + Fe(2+)</text>
        <dbReference type="Rhea" id="RHEA:22584"/>
        <dbReference type="ChEBI" id="CHEBI:15378"/>
        <dbReference type="ChEBI" id="CHEBI:29033"/>
        <dbReference type="ChEBI" id="CHEBI:57306"/>
        <dbReference type="ChEBI" id="CHEBI:60344"/>
        <dbReference type="EC" id="4.98.1.1"/>
    </reaction>
</comment>
<dbReference type="UniPathway" id="UPA00252">
    <property type="reaction ID" value="UER00325"/>
</dbReference>
<accession>A0A6S6UA36</accession>
<keyword evidence="3 7" id="KW-0350">Heme biosynthesis</keyword>
<evidence type="ECO:0000256" key="2">
    <source>
        <dbReference type="ARBA" id="ARBA00023004"/>
    </source>
</evidence>
<evidence type="ECO:0000256" key="4">
    <source>
        <dbReference type="ARBA" id="ARBA00023239"/>
    </source>
</evidence>
<dbReference type="InterPro" id="IPR019772">
    <property type="entry name" value="Ferrochelatase_AS"/>
</dbReference>
<evidence type="ECO:0000256" key="8">
    <source>
        <dbReference type="RuleBase" id="RU000607"/>
    </source>
</evidence>
<comment type="subcellular location">
    <subcellularLocation>
        <location evidence="7 8">Cytoplasm</location>
    </subcellularLocation>
</comment>
<dbReference type="PROSITE" id="PS00534">
    <property type="entry name" value="FERROCHELATASE"/>
    <property type="match status" value="1"/>
</dbReference>
<dbReference type="GO" id="GO:0046872">
    <property type="term" value="F:metal ion binding"/>
    <property type="evidence" value="ECO:0007669"/>
    <property type="project" value="UniProtKB-KW"/>
</dbReference>
<dbReference type="InterPro" id="IPR033659">
    <property type="entry name" value="Ferrochelatase_N"/>
</dbReference>
<dbReference type="EC" id="4.98.1.1" evidence="7 8"/>
<comment type="function">
    <text evidence="7 8">Catalyzes the ferrous insertion into protoporphyrin IX.</text>
</comment>
<comment type="similarity">
    <text evidence="1 7 8">Belongs to the ferrochelatase family.</text>
</comment>
<dbReference type="GO" id="GO:0006783">
    <property type="term" value="P:heme biosynthetic process"/>
    <property type="evidence" value="ECO:0007669"/>
    <property type="project" value="UniProtKB-UniRule"/>
</dbReference>
<dbReference type="InterPro" id="IPR033644">
    <property type="entry name" value="Ferrochelatase_C"/>
</dbReference>
<evidence type="ECO:0000256" key="7">
    <source>
        <dbReference type="HAMAP-Rule" id="MF_00323"/>
    </source>
</evidence>
<keyword evidence="2 7" id="KW-0408">Iron</keyword>
<gene>
    <name evidence="7" type="primary">hemH</name>
    <name evidence="9" type="ORF">HELGO_WM947</name>
</gene>
<evidence type="ECO:0000313" key="9">
    <source>
        <dbReference type="EMBL" id="CAA6823579.1"/>
    </source>
</evidence>
<dbReference type="NCBIfam" id="TIGR00109">
    <property type="entry name" value="hemH"/>
    <property type="match status" value="1"/>
</dbReference>
<dbReference type="GO" id="GO:0005737">
    <property type="term" value="C:cytoplasm"/>
    <property type="evidence" value="ECO:0007669"/>
    <property type="project" value="UniProtKB-SubCell"/>
</dbReference>
<reference evidence="9" key="1">
    <citation type="submission" date="2020-01" db="EMBL/GenBank/DDBJ databases">
        <authorList>
            <person name="Meier V. D."/>
            <person name="Meier V D."/>
        </authorList>
    </citation>
    <scope>NUCLEOTIDE SEQUENCE</scope>
    <source>
        <strain evidence="9">HLG_WM_MAG_01</strain>
    </source>
</reference>
<dbReference type="Pfam" id="PF00762">
    <property type="entry name" value="Ferrochelatase"/>
    <property type="match status" value="1"/>
</dbReference>
<keyword evidence="4 7" id="KW-0456">Lyase</keyword>
<protein>
    <recommendedName>
        <fullName evidence="7 8">Ferrochelatase</fullName>
        <ecNumber evidence="7 8">4.98.1.1</ecNumber>
    </recommendedName>
    <alternativeName>
        <fullName evidence="7">Heme synthase</fullName>
    </alternativeName>
    <alternativeName>
        <fullName evidence="7">Protoheme ferro-lyase</fullName>
    </alternativeName>
</protein>
<name>A0A6S6UA36_9BACT</name>
<evidence type="ECO:0000256" key="5">
    <source>
        <dbReference type="ARBA" id="ARBA00023244"/>
    </source>
</evidence>
<dbReference type="HAMAP" id="MF_00323">
    <property type="entry name" value="Ferrochelatase"/>
    <property type="match status" value="1"/>
</dbReference>
<dbReference type="PANTHER" id="PTHR11108:SF1">
    <property type="entry name" value="FERROCHELATASE, MITOCHONDRIAL"/>
    <property type="match status" value="1"/>
</dbReference>
<dbReference type="InterPro" id="IPR001015">
    <property type="entry name" value="Ferrochelatase"/>
</dbReference>
<dbReference type="CDD" id="cd03411">
    <property type="entry name" value="Ferrochelatase_N"/>
    <property type="match status" value="1"/>
</dbReference>
<keyword evidence="7" id="KW-0479">Metal-binding</keyword>
<evidence type="ECO:0000256" key="1">
    <source>
        <dbReference type="ARBA" id="ARBA00007718"/>
    </source>
</evidence>
<dbReference type="EMBL" id="CACVAS010000117">
    <property type="protein sequence ID" value="CAA6823579.1"/>
    <property type="molecule type" value="Genomic_DNA"/>
</dbReference>
<dbReference type="PANTHER" id="PTHR11108">
    <property type="entry name" value="FERROCHELATASE"/>
    <property type="match status" value="1"/>
</dbReference>
<dbReference type="Gene3D" id="3.40.50.1400">
    <property type="match status" value="2"/>
</dbReference>
<comment type="pathway">
    <text evidence="7 8">Porphyrin-containing compound metabolism; protoheme biosynthesis; protoheme from protoporphyrin-IX: step 1/1.</text>
</comment>
<evidence type="ECO:0000256" key="6">
    <source>
        <dbReference type="ARBA" id="ARBA00024536"/>
    </source>
</evidence>
<organism evidence="9">
    <name type="scientific">uncultured Sulfurovum sp</name>
    <dbReference type="NCBI Taxonomy" id="269237"/>
    <lineage>
        <taxon>Bacteria</taxon>
        <taxon>Pseudomonadati</taxon>
        <taxon>Campylobacterota</taxon>
        <taxon>Epsilonproteobacteria</taxon>
        <taxon>Campylobacterales</taxon>
        <taxon>Sulfurovaceae</taxon>
        <taxon>Sulfurovum</taxon>
        <taxon>environmental samples</taxon>
    </lineage>
</organism>
<comment type="catalytic activity">
    <reaction evidence="6">
        <text>Fe-coproporphyrin III + 2 H(+) = coproporphyrin III + Fe(2+)</text>
        <dbReference type="Rhea" id="RHEA:49572"/>
        <dbReference type="ChEBI" id="CHEBI:15378"/>
        <dbReference type="ChEBI" id="CHEBI:29033"/>
        <dbReference type="ChEBI" id="CHEBI:68438"/>
        <dbReference type="ChEBI" id="CHEBI:131725"/>
        <dbReference type="EC" id="4.99.1.9"/>
    </reaction>
    <physiologicalReaction direction="right-to-left" evidence="6">
        <dbReference type="Rhea" id="RHEA:49574"/>
    </physiologicalReaction>
</comment>
<feature type="binding site" evidence="7">
    <location>
        <position position="265"/>
    </location>
    <ligand>
        <name>Fe(2+)</name>
        <dbReference type="ChEBI" id="CHEBI:29033"/>
    </ligand>
</feature>
<evidence type="ECO:0000256" key="3">
    <source>
        <dbReference type="ARBA" id="ARBA00023133"/>
    </source>
</evidence>